<keyword evidence="2" id="KW-1185">Reference proteome</keyword>
<name>A0ABD0K924_9CAEN</name>
<reference evidence="1 2" key="1">
    <citation type="journal article" date="2023" name="Sci. Data">
        <title>Genome assembly of the Korean intertidal mud-creeper Batillaria attramentaria.</title>
        <authorList>
            <person name="Patra A.K."/>
            <person name="Ho P.T."/>
            <person name="Jun S."/>
            <person name="Lee S.J."/>
            <person name="Kim Y."/>
            <person name="Won Y.J."/>
        </authorList>
    </citation>
    <scope>NUCLEOTIDE SEQUENCE [LARGE SCALE GENOMIC DNA]</scope>
    <source>
        <strain evidence="1">Wonlab-2016</strain>
    </source>
</reference>
<dbReference type="Proteomes" id="UP001519460">
    <property type="component" value="Unassembled WGS sequence"/>
</dbReference>
<evidence type="ECO:0000313" key="2">
    <source>
        <dbReference type="Proteomes" id="UP001519460"/>
    </source>
</evidence>
<dbReference type="AlphaFoldDB" id="A0ABD0K924"/>
<comment type="caution">
    <text evidence="1">The sequence shown here is derived from an EMBL/GenBank/DDBJ whole genome shotgun (WGS) entry which is preliminary data.</text>
</comment>
<protein>
    <submittedName>
        <fullName evidence="1">Uncharacterized protein</fullName>
    </submittedName>
</protein>
<dbReference type="EMBL" id="JACVVK020000224">
    <property type="protein sequence ID" value="KAK7483599.1"/>
    <property type="molecule type" value="Genomic_DNA"/>
</dbReference>
<sequence length="82" mass="8918">FAATVLATRRKFCDAIIHALPIDVTQFADVNTSAVVSSATDAHVLADTVFKRAPALAENAVGVACLCDVDHQRHYEKTRHQQ</sequence>
<proteinExistence type="predicted"/>
<feature type="non-terminal residue" evidence="1">
    <location>
        <position position="1"/>
    </location>
</feature>
<gene>
    <name evidence="1" type="ORF">BaRGS_00025152</name>
</gene>
<accession>A0ABD0K924</accession>
<organism evidence="1 2">
    <name type="scientific">Batillaria attramentaria</name>
    <dbReference type="NCBI Taxonomy" id="370345"/>
    <lineage>
        <taxon>Eukaryota</taxon>
        <taxon>Metazoa</taxon>
        <taxon>Spiralia</taxon>
        <taxon>Lophotrochozoa</taxon>
        <taxon>Mollusca</taxon>
        <taxon>Gastropoda</taxon>
        <taxon>Caenogastropoda</taxon>
        <taxon>Sorbeoconcha</taxon>
        <taxon>Cerithioidea</taxon>
        <taxon>Batillariidae</taxon>
        <taxon>Batillaria</taxon>
    </lineage>
</organism>
<evidence type="ECO:0000313" key="1">
    <source>
        <dbReference type="EMBL" id="KAK7483599.1"/>
    </source>
</evidence>